<name>A0AAN9R060_PHACN</name>
<gene>
    <name evidence="1" type="ORF">VNO80_19339</name>
</gene>
<protein>
    <submittedName>
        <fullName evidence="1">Uncharacterized protein</fullName>
    </submittedName>
</protein>
<dbReference type="EMBL" id="JAYMYR010000007">
    <property type="protein sequence ID" value="KAK7353886.1"/>
    <property type="molecule type" value="Genomic_DNA"/>
</dbReference>
<sequence>MKKSRWLRWELSLGIKYLDVIDGEKEGLVFRRVLLMATTTVHGALQASIDAANDNTIFLELLVNNDINTYNSDGHWLESFHSPSLYIELF</sequence>
<accession>A0AAN9R060</accession>
<dbReference type="Proteomes" id="UP001374584">
    <property type="component" value="Unassembled WGS sequence"/>
</dbReference>
<keyword evidence="2" id="KW-1185">Reference proteome</keyword>
<organism evidence="1 2">
    <name type="scientific">Phaseolus coccineus</name>
    <name type="common">Scarlet runner bean</name>
    <name type="synonym">Phaseolus multiflorus</name>
    <dbReference type="NCBI Taxonomy" id="3886"/>
    <lineage>
        <taxon>Eukaryota</taxon>
        <taxon>Viridiplantae</taxon>
        <taxon>Streptophyta</taxon>
        <taxon>Embryophyta</taxon>
        <taxon>Tracheophyta</taxon>
        <taxon>Spermatophyta</taxon>
        <taxon>Magnoliopsida</taxon>
        <taxon>eudicotyledons</taxon>
        <taxon>Gunneridae</taxon>
        <taxon>Pentapetalae</taxon>
        <taxon>rosids</taxon>
        <taxon>fabids</taxon>
        <taxon>Fabales</taxon>
        <taxon>Fabaceae</taxon>
        <taxon>Papilionoideae</taxon>
        <taxon>50 kb inversion clade</taxon>
        <taxon>NPAAA clade</taxon>
        <taxon>indigoferoid/millettioid clade</taxon>
        <taxon>Phaseoleae</taxon>
        <taxon>Phaseolus</taxon>
    </lineage>
</organism>
<evidence type="ECO:0000313" key="1">
    <source>
        <dbReference type="EMBL" id="KAK7353886.1"/>
    </source>
</evidence>
<comment type="caution">
    <text evidence="1">The sequence shown here is derived from an EMBL/GenBank/DDBJ whole genome shotgun (WGS) entry which is preliminary data.</text>
</comment>
<dbReference type="AlphaFoldDB" id="A0AAN9R060"/>
<reference evidence="1 2" key="1">
    <citation type="submission" date="2024-01" db="EMBL/GenBank/DDBJ databases">
        <title>The genomes of 5 underutilized Papilionoideae crops provide insights into root nodulation and disease resistanc.</title>
        <authorList>
            <person name="Jiang F."/>
        </authorList>
    </citation>
    <scope>NUCLEOTIDE SEQUENCE [LARGE SCALE GENOMIC DNA]</scope>
    <source>
        <strain evidence="1">JINMINGXINNONG_FW02</strain>
        <tissue evidence="1">Leaves</tissue>
    </source>
</reference>
<evidence type="ECO:0000313" key="2">
    <source>
        <dbReference type="Proteomes" id="UP001374584"/>
    </source>
</evidence>
<proteinExistence type="predicted"/>